<dbReference type="Gene3D" id="3.40.50.1820">
    <property type="entry name" value="alpha/beta hydrolase"/>
    <property type="match status" value="1"/>
</dbReference>
<proteinExistence type="predicted"/>
<comment type="caution">
    <text evidence="3">The sequence shown here is derived from an EMBL/GenBank/DDBJ whole genome shotgun (WGS) entry which is preliminary data.</text>
</comment>
<dbReference type="RefSeq" id="WP_210352868.1">
    <property type="nucleotide sequence ID" value="NZ_JAEQMU010000001.1"/>
</dbReference>
<dbReference type="InterPro" id="IPR053145">
    <property type="entry name" value="AB_hydrolase_Est10"/>
</dbReference>
<dbReference type="Proteomes" id="UP001597440">
    <property type="component" value="Unassembled WGS sequence"/>
</dbReference>
<dbReference type="EC" id="3.4.-.-" evidence="3"/>
<dbReference type="GO" id="GO:0016787">
    <property type="term" value="F:hydrolase activity"/>
    <property type="evidence" value="ECO:0007669"/>
    <property type="project" value="UniProtKB-KW"/>
</dbReference>
<evidence type="ECO:0000313" key="4">
    <source>
        <dbReference type="Proteomes" id="UP001597440"/>
    </source>
</evidence>
<reference evidence="4" key="1">
    <citation type="journal article" date="2019" name="Int. J. Syst. Evol. Microbiol.">
        <title>The Global Catalogue of Microorganisms (GCM) 10K type strain sequencing project: providing services to taxonomists for standard genome sequencing and annotation.</title>
        <authorList>
            <consortium name="The Broad Institute Genomics Platform"/>
            <consortium name="The Broad Institute Genome Sequencing Center for Infectious Disease"/>
            <person name="Wu L."/>
            <person name="Ma J."/>
        </authorList>
    </citation>
    <scope>NUCLEOTIDE SEQUENCE [LARGE SCALE GENOMIC DNA]</scope>
    <source>
        <strain evidence="4">KCTC 52298</strain>
    </source>
</reference>
<evidence type="ECO:0000259" key="2">
    <source>
        <dbReference type="Pfam" id="PF12146"/>
    </source>
</evidence>
<dbReference type="PANTHER" id="PTHR43265">
    <property type="entry name" value="ESTERASE ESTD"/>
    <property type="match status" value="1"/>
</dbReference>
<keyword evidence="3" id="KW-0378">Hydrolase</keyword>
<protein>
    <submittedName>
        <fullName evidence="3">Alpha/beta hydrolase family protein</fullName>
        <ecNumber evidence="3">3.4.-.-</ecNumber>
    </submittedName>
</protein>
<dbReference type="InterPro" id="IPR022742">
    <property type="entry name" value="Hydrolase_4"/>
</dbReference>
<evidence type="ECO:0000256" key="1">
    <source>
        <dbReference type="SAM" id="SignalP"/>
    </source>
</evidence>
<name>A0ABW5L4U2_9SPHI</name>
<accession>A0ABW5L4U2</accession>
<sequence>MIFKLFLSSIILVGSSFQLMAQNFEASSIWEGKLGSIRLILKLSKDSVEQKYTAVFDSPDQGAMGLKVSDLKITKDSLTAFSSVIGGGYYGAFNADHTVLTGEWRQGRAMPMVLKLVEKETEIKRPQTPKEPFPYTEKKVIYYNQDNSIQYGGTLTVPDTNARVPVVILISGSGQQDRDETLFNHKPFWVIADYFSRNGIAVLRVDDRGVGQSTGDVLGATSEDFAADVLVSLDFLKKQKEIDITKMGLVGHSEGGMIAPMAAIKSNDVAFVISLAGPGISGMDILQRQMKYGNNQLGLSAEEVVRSDSFIKMLLGLAADYPDNEELKPIFAKKMQSWLDEQPVEFLEKMGFKGEQANSNIDQLAGRFFLPWMRYFLKYDPAPILEQLRIPVLALNGELDVQVSASENLAGFEQSLKKGGNKNFKVMSFPNLNHLFQTAETGAAFEYATIEETFSPEVLDVMLSWIRSLYN</sequence>
<keyword evidence="1" id="KW-0732">Signal</keyword>
<dbReference type="InterPro" id="IPR029058">
    <property type="entry name" value="AB_hydrolase_fold"/>
</dbReference>
<dbReference type="EMBL" id="JBHULD010000018">
    <property type="protein sequence ID" value="MFD2556054.1"/>
    <property type="molecule type" value="Genomic_DNA"/>
</dbReference>
<feature type="domain" description="Serine aminopeptidase S33" evidence="2">
    <location>
        <begin position="191"/>
        <end position="280"/>
    </location>
</feature>
<dbReference type="PANTHER" id="PTHR43265:SF1">
    <property type="entry name" value="ESTERASE ESTD"/>
    <property type="match status" value="1"/>
</dbReference>
<gene>
    <name evidence="3" type="ORF">ACFSQW_16800</name>
</gene>
<feature type="chain" id="PRO_5045104629" evidence="1">
    <location>
        <begin position="22"/>
        <end position="471"/>
    </location>
</feature>
<keyword evidence="4" id="KW-1185">Reference proteome</keyword>
<evidence type="ECO:0000313" key="3">
    <source>
        <dbReference type="EMBL" id="MFD2556054.1"/>
    </source>
</evidence>
<dbReference type="Pfam" id="PF12146">
    <property type="entry name" value="Hydrolase_4"/>
    <property type="match status" value="1"/>
</dbReference>
<feature type="signal peptide" evidence="1">
    <location>
        <begin position="1"/>
        <end position="21"/>
    </location>
</feature>
<dbReference type="SUPFAM" id="SSF53474">
    <property type="entry name" value="alpha/beta-Hydrolases"/>
    <property type="match status" value="1"/>
</dbReference>
<organism evidence="3 4">
    <name type="scientific">Sphingobacterium tabacisoli</name>
    <dbReference type="NCBI Taxonomy" id="2044855"/>
    <lineage>
        <taxon>Bacteria</taxon>
        <taxon>Pseudomonadati</taxon>
        <taxon>Bacteroidota</taxon>
        <taxon>Sphingobacteriia</taxon>
        <taxon>Sphingobacteriales</taxon>
        <taxon>Sphingobacteriaceae</taxon>
        <taxon>Sphingobacterium</taxon>
    </lineage>
</organism>